<keyword evidence="8" id="KW-1185">Reference proteome</keyword>
<dbReference type="PANTHER" id="PTHR23278">
    <property type="entry name" value="SIDESTEP PROTEIN"/>
    <property type="match status" value="1"/>
</dbReference>
<dbReference type="Pfam" id="PF13927">
    <property type="entry name" value="Ig_3"/>
    <property type="match status" value="1"/>
</dbReference>
<comment type="caution">
    <text evidence="7">The sequence shown here is derived from an EMBL/GenBank/DDBJ whole genome shotgun (WGS) entry which is preliminary data.</text>
</comment>
<dbReference type="InterPro" id="IPR013783">
    <property type="entry name" value="Ig-like_fold"/>
</dbReference>
<dbReference type="SMART" id="SM00060">
    <property type="entry name" value="FN3"/>
    <property type="match status" value="1"/>
</dbReference>
<evidence type="ECO:0000256" key="2">
    <source>
        <dbReference type="ARBA" id="ARBA00023136"/>
    </source>
</evidence>
<dbReference type="SMART" id="SM00409">
    <property type="entry name" value="IG"/>
    <property type="match status" value="3"/>
</dbReference>
<dbReference type="EMBL" id="JARAKH010000008">
    <property type="protein sequence ID" value="KAK8401910.1"/>
    <property type="molecule type" value="Genomic_DNA"/>
</dbReference>
<protein>
    <recommendedName>
        <fullName evidence="9">Nephrin</fullName>
    </recommendedName>
</protein>
<dbReference type="SUPFAM" id="SSF49265">
    <property type="entry name" value="Fibronectin type III"/>
    <property type="match status" value="1"/>
</dbReference>
<name>A0AAW0UTF5_SCYPA</name>
<dbReference type="InterPro" id="IPR003961">
    <property type="entry name" value="FN3_dom"/>
</dbReference>
<gene>
    <name evidence="7" type="ORF">O3P69_001187</name>
</gene>
<dbReference type="InterPro" id="IPR013162">
    <property type="entry name" value="CD80_C2-set"/>
</dbReference>
<dbReference type="SMART" id="SM00408">
    <property type="entry name" value="IGc2"/>
    <property type="match status" value="3"/>
</dbReference>
<dbReference type="InterPro" id="IPR007110">
    <property type="entry name" value="Ig-like_dom"/>
</dbReference>
<feature type="domain" description="Fibronectin type-III" evidence="6">
    <location>
        <begin position="363"/>
        <end position="456"/>
    </location>
</feature>
<reference evidence="7 8" key="1">
    <citation type="submission" date="2023-03" db="EMBL/GenBank/DDBJ databases">
        <title>High-quality genome of Scylla paramamosain provides insights in environmental adaptation.</title>
        <authorList>
            <person name="Zhang L."/>
        </authorList>
    </citation>
    <scope>NUCLEOTIDE SEQUENCE [LARGE SCALE GENOMIC DNA]</scope>
    <source>
        <strain evidence="7">LZ_2023a</strain>
        <tissue evidence="7">Muscle</tissue>
    </source>
</reference>
<dbReference type="CDD" id="cd00063">
    <property type="entry name" value="FN3"/>
    <property type="match status" value="1"/>
</dbReference>
<dbReference type="InterPro" id="IPR036116">
    <property type="entry name" value="FN3_sf"/>
</dbReference>
<dbReference type="AlphaFoldDB" id="A0AAW0UTF5"/>
<dbReference type="InterPro" id="IPR003598">
    <property type="entry name" value="Ig_sub2"/>
</dbReference>
<dbReference type="InterPro" id="IPR003599">
    <property type="entry name" value="Ig_sub"/>
</dbReference>
<feature type="compositionally biased region" description="Pro residues" evidence="4">
    <location>
        <begin position="511"/>
        <end position="536"/>
    </location>
</feature>
<feature type="domain" description="Ig-like" evidence="5">
    <location>
        <begin position="69"/>
        <end position="164"/>
    </location>
</feature>
<keyword evidence="3" id="KW-1015">Disulfide bond</keyword>
<dbReference type="PROSITE" id="PS50853">
    <property type="entry name" value="FN3"/>
    <property type="match status" value="1"/>
</dbReference>
<feature type="domain" description="Ig-like" evidence="5">
    <location>
        <begin position="169"/>
        <end position="261"/>
    </location>
</feature>
<sequence length="720" mass="77364">MPALSALPPPSLQFSRAPAGAPARQVKAVLNIPALTRDYVRSNLTCRASNTNLTQPLSVSLALLLHLPPKTVNIHLPELPLVAGQRTRLECVALGAHPSAILTWTKALRGSAAPLRAPTRHTAGRSSSFLTVVPRAEDDGASLTCTASNPRLEGTALTTTTRLNVVYAPRVRLRLGANLEALPITEGSDIYFECEVSSNPKAKEIIWSRNGEALSSDREKSILVSGKNLVLQTVPRSAAGNYTCSATNRQGTTTSNALPLTVQYTPVCVARPRTVAVGEGETARLSCRVEAVPDDPLSFTWVFNNTLDTVHVENHRLSPVRGLSILDYTPRSTRDYGTLSCWAANSLGTQTDPCRFTIIEAGPPDHVANCVLVNLTVTSLEVGCTAGRDGGRQQWFMAQVYAATTHRLLATLEEATPRFRVDGLTPGQDYLITVTAINDKGASRPVEISAVRLKVAEKRMVEVTPPPVSPLVGVFLGARGRLCGAPARGRPPLAQVLGGGGRALTTAPNRPSCPAPRPRTPTPLPPTPTHPPNPPNPPYVISCTTPFPCHAPTTSHPTYTTTTFYTLPSSPHHVMPAPYHAHDHTTTTTAQYYTHTPTPTPDVTTTKPLYAHALALTTITTAPYHSHTHTHTPPTTSHLYNHPPAHVTHATHSTAPTTLHHTHSPIPTTTIPYHTHALTTTATAHYHSHTTSTVTPFHASTTPYHTLQTDRQSHVAVESL</sequence>
<feature type="domain" description="Ig-like" evidence="5">
    <location>
        <begin position="266"/>
        <end position="357"/>
    </location>
</feature>
<accession>A0AAW0UTF5</accession>
<evidence type="ECO:0000259" key="5">
    <source>
        <dbReference type="PROSITE" id="PS50835"/>
    </source>
</evidence>
<evidence type="ECO:0000256" key="3">
    <source>
        <dbReference type="ARBA" id="ARBA00023157"/>
    </source>
</evidence>
<dbReference type="PANTHER" id="PTHR23278:SF19">
    <property type="entry name" value="OBSCURIN"/>
    <property type="match status" value="1"/>
</dbReference>
<keyword evidence="2" id="KW-0472">Membrane</keyword>
<dbReference type="InterPro" id="IPR036179">
    <property type="entry name" value="Ig-like_dom_sf"/>
</dbReference>
<evidence type="ECO:0000313" key="7">
    <source>
        <dbReference type="EMBL" id="KAK8401910.1"/>
    </source>
</evidence>
<evidence type="ECO:0000313" key="8">
    <source>
        <dbReference type="Proteomes" id="UP001487740"/>
    </source>
</evidence>
<feature type="region of interest" description="Disordered" evidence="4">
    <location>
        <begin position="498"/>
        <end position="536"/>
    </location>
</feature>
<evidence type="ECO:0000256" key="4">
    <source>
        <dbReference type="SAM" id="MobiDB-lite"/>
    </source>
</evidence>
<dbReference type="SUPFAM" id="SSF48726">
    <property type="entry name" value="Immunoglobulin"/>
    <property type="match status" value="3"/>
</dbReference>
<dbReference type="Proteomes" id="UP001487740">
    <property type="component" value="Unassembled WGS sequence"/>
</dbReference>
<evidence type="ECO:0000259" key="6">
    <source>
        <dbReference type="PROSITE" id="PS50853"/>
    </source>
</evidence>
<dbReference type="PROSITE" id="PS50835">
    <property type="entry name" value="IG_LIKE"/>
    <property type="match status" value="3"/>
</dbReference>
<proteinExistence type="predicted"/>
<dbReference type="GO" id="GO:0016020">
    <property type="term" value="C:membrane"/>
    <property type="evidence" value="ECO:0007669"/>
    <property type="project" value="UniProtKB-SubCell"/>
</dbReference>
<dbReference type="Gene3D" id="2.60.40.10">
    <property type="entry name" value="Immunoglobulins"/>
    <property type="match status" value="4"/>
</dbReference>
<organism evidence="7 8">
    <name type="scientific">Scylla paramamosain</name>
    <name type="common">Mud crab</name>
    <dbReference type="NCBI Taxonomy" id="85552"/>
    <lineage>
        <taxon>Eukaryota</taxon>
        <taxon>Metazoa</taxon>
        <taxon>Ecdysozoa</taxon>
        <taxon>Arthropoda</taxon>
        <taxon>Crustacea</taxon>
        <taxon>Multicrustacea</taxon>
        <taxon>Malacostraca</taxon>
        <taxon>Eumalacostraca</taxon>
        <taxon>Eucarida</taxon>
        <taxon>Decapoda</taxon>
        <taxon>Pleocyemata</taxon>
        <taxon>Brachyura</taxon>
        <taxon>Eubrachyura</taxon>
        <taxon>Portunoidea</taxon>
        <taxon>Portunidae</taxon>
        <taxon>Portuninae</taxon>
        <taxon>Scylla</taxon>
    </lineage>
</organism>
<dbReference type="Pfam" id="PF13895">
    <property type="entry name" value="Ig_2"/>
    <property type="match status" value="1"/>
</dbReference>
<evidence type="ECO:0000256" key="1">
    <source>
        <dbReference type="ARBA" id="ARBA00004167"/>
    </source>
</evidence>
<comment type="subcellular location">
    <subcellularLocation>
        <location evidence="1">Membrane</location>
        <topology evidence="1">Single-pass membrane protein</topology>
    </subcellularLocation>
</comment>
<evidence type="ECO:0008006" key="9">
    <source>
        <dbReference type="Google" id="ProtNLM"/>
    </source>
</evidence>
<dbReference type="Pfam" id="PF08205">
    <property type="entry name" value="C2-set_2"/>
    <property type="match status" value="1"/>
</dbReference>